<proteinExistence type="predicted"/>
<gene>
    <name evidence="1" type="ORF">NP165_18330</name>
</gene>
<dbReference type="NCBIfam" id="TIGR04352">
    <property type="entry name" value="HprK_rel_A"/>
    <property type="match status" value="1"/>
</dbReference>
<dbReference type="GO" id="GO:0016301">
    <property type="term" value="F:kinase activity"/>
    <property type="evidence" value="ECO:0007669"/>
    <property type="project" value="UniProtKB-KW"/>
</dbReference>
<keyword evidence="2" id="KW-1185">Reference proteome</keyword>
<dbReference type="EMBL" id="CP102097">
    <property type="protein sequence ID" value="UUM32241.1"/>
    <property type="molecule type" value="Genomic_DNA"/>
</dbReference>
<evidence type="ECO:0000313" key="2">
    <source>
        <dbReference type="Proteomes" id="UP001058602"/>
    </source>
</evidence>
<sequence length="299" mass="34271">MFLKTRKYLLQVGNFSFEIESDVSSIHHYLTKHYQHNLRQNDGRQFVDYYVSIRHGHWLRRLFKPQVEFFFNHLKPFKPLPLSQAHAFLEWGMNWILSTQAHQYLIIHAASLEKNGKGVIISAPSGSGKSTLCAYLVSQGWRLMSDELALIDTETLSMHGLARPINLKNQSIDVIKPHYNNDSFSKVAIDTHKGTVCLLKPPRSSIEQAQQPVKPSLLVFVNYNEDETIFMEHVDKPIALTEIIKNSFNFGMLNLKGFQCAKKLVQSCDAIYVEYSDLKACNLALTNYLEEDISCDKTC</sequence>
<dbReference type="SUPFAM" id="SSF53795">
    <property type="entry name" value="PEP carboxykinase-like"/>
    <property type="match status" value="1"/>
</dbReference>
<dbReference type="Gene3D" id="3.40.50.300">
    <property type="entry name" value="P-loop containing nucleotide triphosphate hydrolases"/>
    <property type="match status" value="1"/>
</dbReference>
<dbReference type="RefSeq" id="WP_257085903.1">
    <property type="nucleotide sequence ID" value="NZ_CP102097.1"/>
</dbReference>
<dbReference type="SUPFAM" id="SSF52540">
    <property type="entry name" value="P-loop containing nucleoside triphosphate hydrolases"/>
    <property type="match status" value="1"/>
</dbReference>
<dbReference type="InterPro" id="IPR027600">
    <property type="entry name" value="HprK-rel_A"/>
</dbReference>
<evidence type="ECO:0000313" key="1">
    <source>
        <dbReference type="EMBL" id="UUM32241.1"/>
    </source>
</evidence>
<reference evidence="1" key="1">
    <citation type="submission" date="2022-07" db="EMBL/GenBank/DDBJ databases">
        <title>Complete genome of Vibrio japonicus strain JCM 31412T and phylogenomic assessment of the Nereis clade of the genus Vibrio.</title>
        <authorList>
            <person name="Shlafstein M.D."/>
            <person name="Emsley S.A."/>
            <person name="Ushijima B."/>
            <person name="Videau P."/>
            <person name="Saw J.H."/>
        </authorList>
    </citation>
    <scope>NUCLEOTIDE SEQUENCE</scope>
    <source>
        <strain evidence="1">JCM 31412</strain>
    </source>
</reference>
<protein>
    <submittedName>
        <fullName evidence="1">HprK-related kinase A</fullName>
    </submittedName>
</protein>
<organism evidence="1 2">
    <name type="scientific">Vibrio japonicus</name>
    <dbReference type="NCBI Taxonomy" id="1824638"/>
    <lineage>
        <taxon>Bacteria</taxon>
        <taxon>Pseudomonadati</taxon>
        <taxon>Pseudomonadota</taxon>
        <taxon>Gammaproteobacteria</taxon>
        <taxon>Vibrionales</taxon>
        <taxon>Vibrionaceae</taxon>
        <taxon>Vibrio</taxon>
    </lineage>
</organism>
<keyword evidence="1" id="KW-0808">Transferase</keyword>
<accession>A0ABY5LMV1</accession>
<dbReference type="Proteomes" id="UP001058602">
    <property type="component" value="Chromosome 2"/>
</dbReference>
<keyword evidence="1" id="KW-0418">Kinase</keyword>
<dbReference type="InterPro" id="IPR027417">
    <property type="entry name" value="P-loop_NTPase"/>
</dbReference>
<name>A0ABY5LMV1_9VIBR</name>